<feature type="domain" description="Zn(2)-C6 fungal-type" evidence="3">
    <location>
        <begin position="19"/>
        <end position="49"/>
    </location>
</feature>
<dbReference type="CDD" id="cd00067">
    <property type="entry name" value="GAL4"/>
    <property type="match status" value="1"/>
</dbReference>
<proteinExistence type="predicted"/>
<comment type="caution">
    <text evidence="4">The sequence shown here is derived from an EMBL/GenBank/DDBJ whole genome shotgun (WGS) entry which is preliminary data.</text>
</comment>
<sequence length="573" mass="65684">MFNISNAVPTNEDHLSVNSCSNCNKSHRKCDRMLPICTECMRKNKNCIYEKPKRVKRKKTISQELRYEPYPKSHQNNTSIPSTTPAPKQLYFHNINYGQDPQSPSITTSIQNPSNQPTAPPFHTVAEPPPVDSDIQVLTQSFERTMLNIPFFDSSYKKYQYVQIENGVDPESLPLFDKCLFALVLAMKSFYMMRIEKMEAADRSLQLCKQIVSTTHDTVMTNYHLAACFCYLALIHTDRGHVEQSAYYAHCLRGYLKRRESQPTLDRAQSTDSLKIMQEKYMRTMYHLVIYHNNYHVTDLGRLFKCMLCCHFLTKQHRHIDPTNTAHSVIGYANEEFIDKFMPLTDVLRYDLDNYKSTLTFTPEMIDLMTQRMKAALSAVTAEPGLYSRRMSFYMIAQGAKLQCLQRTGPEDKCKSVAMHLVDVSGGHMFHLCHHSVSGPLAAAITLLCRILDKTDDTQEQTMLMDKIQSGVSVLRTLGLKYKIVILKYGDVINSTEGVLKTHHQHIQLLSDIYSNIFMPVSPSNQGIGDVSLNNNVAPLVETDHHFEMLMNEFLKEEEKSVHQEISEDLSFL</sequence>
<dbReference type="Pfam" id="PF00172">
    <property type="entry name" value="Zn_clus"/>
    <property type="match status" value="1"/>
</dbReference>
<dbReference type="Gene3D" id="4.10.240.10">
    <property type="entry name" value="Zn(2)-C6 fungal-type DNA-binding domain"/>
    <property type="match status" value="1"/>
</dbReference>
<feature type="region of interest" description="Disordered" evidence="2">
    <location>
        <begin position="64"/>
        <end position="85"/>
    </location>
</feature>
<organism evidence="4 5">
    <name type="scientific">Acrasis kona</name>
    <dbReference type="NCBI Taxonomy" id="1008807"/>
    <lineage>
        <taxon>Eukaryota</taxon>
        <taxon>Discoba</taxon>
        <taxon>Heterolobosea</taxon>
        <taxon>Tetramitia</taxon>
        <taxon>Eutetramitia</taxon>
        <taxon>Acrasidae</taxon>
        <taxon>Acrasis</taxon>
    </lineage>
</organism>
<feature type="region of interest" description="Disordered" evidence="2">
    <location>
        <begin position="102"/>
        <end position="127"/>
    </location>
</feature>
<dbReference type="PANTHER" id="PTHR37534:SF46">
    <property type="entry name" value="ZN(II)2CYS6 TRANSCRIPTION FACTOR (EUROFUNG)"/>
    <property type="match status" value="1"/>
</dbReference>
<dbReference type="AlphaFoldDB" id="A0AAW2YPH1"/>
<dbReference type="SUPFAM" id="SSF57701">
    <property type="entry name" value="Zn2/Cys6 DNA-binding domain"/>
    <property type="match status" value="1"/>
</dbReference>
<protein>
    <recommendedName>
        <fullName evidence="3">Zn(2)-C6 fungal-type domain-containing protein</fullName>
    </recommendedName>
</protein>
<dbReference type="GO" id="GO:0000981">
    <property type="term" value="F:DNA-binding transcription factor activity, RNA polymerase II-specific"/>
    <property type="evidence" value="ECO:0007669"/>
    <property type="project" value="InterPro"/>
</dbReference>
<dbReference type="InterPro" id="IPR036864">
    <property type="entry name" value="Zn2-C6_fun-type_DNA-bd_sf"/>
</dbReference>
<keyword evidence="5" id="KW-1185">Reference proteome</keyword>
<dbReference type="SMART" id="SM00066">
    <property type="entry name" value="GAL4"/>
    <property type="match status" value="1"/>
</dbReference>
<dbReference type="GO" id="GO:0008270">
    <property type="term" value="F:zinc ion binding"/>
    <property type="evidence" value="ECO:0007669"/>
    <property type="project" value="InterPro"/>
</dbReference>
<evidence type="ECO:0000313" key="4">
    <source>
        <dbReference type="EMBL" id="KAL0478999.1"/>
    </source>
</evidence>
<gene>
    <name evidence="4" type="ORF">AKO1_007844</name>
</gene>
<feature type="compositionally biased region" description="Polar residues" evidence="2">
    <location>
        <begin position="73"/>
        <end position="85"/>
    </location>
</feature>
<dbReference type="PANTHER" id="PTHR37534">
    <property type="entry name" value="TRANSCRIPTIONAL ACTIVATOR PROTEIN UGA3"/>
    <property type="match status" value="1"/>
</dbReference>
<feature type="compositionally biased region" description="Polar residues" evidence="2">
    <location>
        <begin position="102"/>
        <end position="117"/>
    </location>
</feature>
<accession>A0AAW2YPH1</accession>
<name>A0AAW2YPH1_9EUKA</name>
<evidence type="ECO:0000259" key="3">
    <source>
        <dbReference type="PROSITE" id="PS50048"/>
    </source>
</evidence>
<keyword evidence="1" id="KW-0539">Nucleus</keyword>
<dbReference type="Proteomes" id="UP001431209">
    <property type="component" value="Unassembled WGS sequence"/>
</dbReference>
<dbReference type="EMBL" id="JAOPGA020000489">
    <property type="protein sequence ID" value="KAL0478999.1"/>
    <property type="molecule type" value="Genomic_DNA"/>
</dbReference>
<dbReference type="PROSITE" id="PS50048">
    <property type="entry name" value="ZN2_CY6_FUNGAL_2"/>
    <property type="match status" value="1"/>
</dbReference>
<evidence type="ECO:0000256" key="2">
    <source>
        <dbReference type="SAM" id="MobiDB-lite"/>
    </source>
</evidence>
<evidence type="ECO:0000313" key="5">
    <source>
        <dbReference type="Proteomes" id="UP001431209"/>
    </source>
</evidence>
<evidence type="ECO:0000256" key="1">
    <source>
        <dbReference type="ARBA" id="ARBA00023242"/>
    </source>
</evidence>
<reference evidence="4 5" key="1">
    <citation type="submission" date="2024-03" db="EMBL/GenBank/DDBJ databases">
        <title>The Acrasis kona genome and developmental transcriptomes reveal deep origins of eukaryotic multicellular pathways.</title>
        <authorList>
            <person name="Sheikh S."/>
            <person name="Fu C.-J."/>
            <person name="Brown M.W."/>
            <person name="Baldauf S.L."/>
        </authorList>
    </citation>
    <scope>NUCLEOTIDE SEQUENCE [LARGE SCALE GENOMIC DNA]</scope>
    <source>
        <strain evidence="4 5">ATCC MYA-3509</strain>
    </source>
</reference>
<dbReference type="InterPro" id="IPR001138">
    <property type="entry name" value="Zn2Cys6_DnaBD"/>
</dbReference>